<evidence type="ECO:0000313" key="7">
    <source>
        <dbReference type="Proteomes" id="UP001439008"/>
    </source>
</evidence>
<dbReference type="PANTHER" id="PTHR24012">
    <property type="entry name" value="RNA BINDING PROTEIN"/>
    <property type="match status" value="1"/>
</dbReference>
<dbReference type="CDD" id="cd00590">
    <property type="entry name" value="RRM_SF"/>
    <property type="match status" value="2"/>
</dbReference>
<sequence length="358" mass="42533">MGKTLFCENQKIPSAKTNQFENFNENTVKISNIPNSLNFEQILQFFGQFGSIEDFYVCHNNHPFLNAIDESQNQNFAKNEILFKNDNQNLVEKEHIFLIKYKNSKDSKKVINFVNNSPPFYFNISPFDIEIDQNLTKFDQIKIDQEKIDNTENLSLIKFETYKNNLCHFRHTIYIRNLPQKYEDKDLIRIFSKFGQIKSVHIENGEFSNKRSFEFNNKKDRNNESPDEINENGEQKKDDGNVFKSENRKIGFVVFCEEEGAKKAVSEMERIARNSKNFKKKLFVSLWEPKCLRKQTIQKRAAKSCLKRLCGDYDFEFVEGDRFNWILDTPLRSNRYRIFVPILVQVFIFYCCRFIAKF</sequence>
<evidence type="ECO:0000313" key="6">
    <source>
        <dbReference type="EMBL" id="MES1917985.1"/>
    </source>
</evidence>
<name>A0ABV2AE26_9EUKA</name>
<evidence type="ECO:0000256" key="1">
    <source>
        <dbReference type="ARBA" id="ARBA00022737"/>
    </source>
</evidence>
<evidence type="ECO:0000256" key="2">
    <source>
        <dbReference type="ARBA" id="ARBA00022884"/>
    </source>
</evidence>
<evidence type="ECO:0000256" key="3">
    <source>
        <dbReference type="PROSITE-ProRule" id="PRU00176"/>
    </source>
</evidence>
<dbReference type="InterPro" id="IPR000504">
    <property type="entry name" value="RRM_dom"/>
</dbReference>
<accession>A0ABV2AE26</accession>
<feature type="region of interest" description="Disordered" evidence="4">
    <location>
        <begin position="213"/>
        <end position="241"/>
    </location>
</feature>
<dbReference type="EMBL" id="JBDODL010000004">
    <property type="protein sequence ID" value="MES1917985.1"/>
    <property type="molecule type" value="Genomic_DNA"/>
</dbReference>
<dbReference type="PROSITE" id="PS50102">
    <property type="entry name" value="RRM"/>
    <property type="match status" value="1"/>
</dbReference>
<comment type="caution">
    <text evidence="6">The sequence shown here is derived from an EMBL/GenBank/DDBJ whole genome shotgun (WGS) entry which is preliminary data.</text>
</comment>
<keyword evidence="1" id="KW-0677">Repeat</keyword>
<proteinExistence type="predicted"/>
<dbReference type="SUPFAM" id="SSF54928">
    <property type="entry name" value="RNA-binding domain, RBD"/>
    <property type="match status" value="2"/>
</dbReference>
<gene>
    <name evidence="6" type="ORF">MHBO_000020</name>
</gene>
<dbReference type="InterPro" id="IPR012677">
    <property type="entry name" value="Nucleotide-bd_a/b_plait_sf"/>
</dbReference>
<protein>
    <recommendedName>
        <fullName evidence="5">RRM domain-containing protein</fullName>
    </recommendedName>
</protein>
<dbReference type="InterPro" id="IPR035979">
    <property type="entry name" value="RBD_domain_sf"/>
</dbReference>
<dbReference type="SMART" id="SM00360">
    <property type="entry name" value="RRM"/>
    <property type="match status" value="2"/>
</dbReference>
<keyword evidence="2 3" id="KW-0694">RNA-binding</keyword>
<evidence type="ECO:0000256" key="4">
    <source>
        <dbReference type="SAM" id="MobiDB-lite"/>
    </source>
</evidence>
<keyword evidence="7" id="KW-1185">Reference proteome</keyword>
<feature type="domain" description="RRM" evidence="5">
    <location>
        <begin position="171"/>
        <end position="289"/>
    </location>
</feature>
<reference evidence="6 7" key="1">
    <citation type="journal article" date="2024" name="BMC Biol.">
        <title>Comparative genomics of Ascetosporea gives new insight into the evolutionary basis for animal parasitism in Rhizaria.</title>
        <authorList>
            <person name="Hiltunen Thoren M."/>
            <person name="Onut-Brannstrom I."/>
            <person name="Alfjorden A."/>
            <person name="Peckova H."/>
            <person name="Swords F."/>
            <person name="Hooper C."/>
            <person name="Holzer A.S."/>
            <person name="Bass D."/>
            <person name="Burki F."/>
        </authorList>
    </citation>
    <scope>NUCLEOTIDE SEQUENCE [LARGE SCALE GENOMIC DNA]</scope>
    <source>
        <strain evidence="6">20-A016</strain>
    </source>
</reference>
<dbReference type="Gene3D" id="3.30.70.330">
    <property type="match status" value="2"/>
</dbReference>
<dbReference type="Proteomes" id="UP001439008">
    <property type="component" value="Unassembled WGS sequence"/>
</dbReference>
<dbReference type="Pfam" id="PF00076">
    <property type="entry name" value="RRM_1"/>
    <property type="match status" value="1"/>
</dbReference>
<evidence type="ECO:0000259" key="5">
    <source>
        <dbReference type="PROSITE" id="PS50102"/>
    </source>
</evidence>
<organism evidence="6 7">
    <name type="scientific">Bonamia ostreae</name>
    <dbReference type="NCBI Taxonomy" id="126728"/>
    <lineage>
        <taxon>Eukaryota</taxon>
        <taxon>Sar</taxon>
        <taxon>Rhizaria</taxon>
        <taxon>Endomyxa</taxon>
        <taxon>Ascetosporea</taxon>
        <taxon>Haplosporida</taxon>
        <taxon>Bonamia</taxon>
    </lineage>
</organism>
<feature type="compositionally biased region" description="Basic and acidic residues" evidence="4">
    <location>
        <begin position="213"/>
        <end position="224"/>
    </location>
</feature>